<proteinExistence type="predicted"/>
<name>A0A1W1Y9W3_9FLAO</name>
<gene>
    <name evidence="1" type="ORF">SAMN06296427_101153</name>
</gene>
<dbReference type="OrthoDB" id="1450591at2"/>
<accession>A0A1W1Y9W3</accession>
<dbReference type="AlphaFoldDB" id="A0A1W1Y9W3"/>
<dbReference type="EMBL" id="FWXS01000001">
    <property type="protein sequence ID" value="SMC32904.1"/>
    <property type="molecule type" value="Genomic_DNA"/>
</dbReference>
<protein>
    <submittedName>
        <fullName evidence="1">Uncharacterized protein</fullName>
    </submittedName>
</protein>
<evidence type="ECO:0000313" key="2">
    <source>
        <dbReference type="Proteomes" id="UP000192393"/>
    </source>
</evidence>
<dbReference type="Proteomes" id="UP000192393">
    <property type="component" value="Unassembled WGS sequence"/>
</dbReference>
<reference evidence="1 2" key="1">
    <citation type="submission" date="2017-04" db="EMBL/GenBank/DDBJ databases">
        <authorList>
            <person name="Afonso C.L."/>
            <person name="Miller P.J."/>
            <person name="Scott M.A."/>
            <person name="Spackman E."/>
            <person name="Goraichik I."/>
            <person name="Dimitrov K.M."/>
            <person name="Suarez D.L."/>
            <person name="Swayne D.E."/>
        </authorList>
    </citation>
    <scope>NUCLEOTIDE SEQUENCE [LARGE SCALE GENOMIC DNA]</scope>
    <source>
        <strain evidence="1 2">CGMCC 1.12708</strain>
    </source>
</reference>
<dbReference type="STRING" id="1434700.SAMN06296427_101153"/>
<evidence type="ECO:0000313" key="1">
    <source>
        <dbReference type="EMBL" id="SMC32904.1"/>
    </source>
</evidence>
<dbReference type="RefSeq" id="WP_084015368.1">
    <property type="nucleotide sequence ID" value="NZ_FWXS01000001.1"/>
</dbReference>
<organism evidence="1 2">
    <name type="scientific">Moheibacter sediminis</name>
    <dbReference type="NCBI Taxonomy" id="1434700"/>
    <lineage>
        <taxon>Bacteria</taxon>
        <taxon>Pseudomonadati</taxon>
        <taxon>Bacteroidota</taxon>
        <taxon>Flavobacteriia</taxon>
        <taxon>Flavobacteriales</taxon>
        <taxon>Weeksellaceae</taxon>
        <taxon>Moheibacter</taxon>
    </lineage>
</organism>
<sequence length="232" mass="26680">MENQELNDLHCEQVKIYIKKLIDEIPCEKIKSSDSFSKKILVKPITFQQALNNKIALQQYFGNDFSYNFYVKKAQMNKMISDNDTLYMHIFFINEVSIGANKLGVVFRFSNLPEFNTSINLGSNENAYFLQNGNVNQFDNTSPQFTTLRSQFLSGIGLQASKPNTSLTEYITYEVEDLKKFAGFEHDLIFELMCTIQNGQNRLGLQVLINDTDRVHPTLSNIGYYDLGHIRP</sequence>
<keyword evidence="2" id="KW-1185">Reference proteome</keyword>